<feature type="region of interest" description="Disordered" evidence="1">
    <location>
        <begin position="37"/>
        <end position="106"/>
    </location>
</feature>
<dbReference type="EMBL" id="CH940650">
    <property type="protein sequence ID" value="EDW67157.2"/>
    <property type="molecule type" value="Genomic_DNA"/>
</dbReference>
<feature type="compositionally biased region" description="Low complexity" evidence="1">
    <location>
        <begin position="89"/>
        <end position="106"/>
    </location>
</feature>
<proteinExistence type="predicted"/>
<dbReference type="AlphaFoldDB" id="B4LZL8"/>
<feature type="region of interest" description="Disordered" evidence="1">
    <location>
        <begin position="328"/>
        <end position="347"/>
    </location>
</feature>
<evidence type="ECO:0000313" key="2">
    <source>
        <dbReference type="EMBL" id="EDW67157.2"/>
    </source>
</evidence>
<sequence>MFSGDLGIPEINTHVGSVVHTFETLALQRRLAEAEQDREQSKYELRTSNNNNISNSNSNSQSQSKYNQVKRKSQDLRQRLQQMHRQKQKLQAQTQSLALAQAQTQSQSQHHHGHCILSAPAPGKLINSCSTQSLANQLATLPRPAPTGAHSTEQLRQPYGGIADDYRKNLFGTLVSQRRARSSLQQSSEEELQDETYIVNAAFDEIFAHYDDDGEELEGECNTQQDTSHTYTNDNTNTDDLFDDEHMLVSLSELDDDVFASRAQTASTTPTTVGAGRTPKHSHPLQKYPAPAPPLQQRSSTFNNLFDRFKGNSSTTAAAAIAKHPLNKTHSEQQLQPSPPASTPTKLHKYAAQPQLNTEPDFNRGSTLSQSFVRQLKRVSYKQKRAPPAPPPKPRSNVAHVTPLRNALIFPKRSKSSNELLLDDLNVQARKYFRRSEHSAAV</sequence>
<gene>
    <name evidence="2" type="primary">Dvir\GJ23243</name>
    <name evidence="2" type="ORF">Dvir_GJ23243</name>
</gene>
<evidence type="ECO:0000256" key="1">
    <source>
        <dbReference type="SAM" id="MobiDB-lite"/>
    </source>
</evidence>
<keyword evidence="3" id="KW-1185">Reference proteome</keyword>
<reference evidence="2 3" key="1">
    <citation type="journal article" date="2007" name="Nature">
        <title>Evolution of genes and genomes on the Drosophila phylogeny.</title>
        <authorList>
            <consortium name="Drosophila 12 Genomes Consortium"/>
            <person name="Clark A.G."/>
            <person name="Eisen M.B."/>
            <person name="Smith D.R."/>
            <person name="Bergman C.M."/>
            <person name="Oliver B."/>
            <person name="Markow T.A."/>
            <person name="Kaufman T.C."/>
            <person name="Kellis M."/>
            <person name="Gelbart W."/>
            <person name="Iyer V.N."/>
            <person name="Pollard D.A."/>
            <person name="Sackton T.B."/>
            <person name="Larracuente A.M."/>
            <person name="Singh N.D."/>
            <person name="Abad J.P."/>
            <person name="Abt D.N."/>
            <person name="Adryan B."/>
            <person name="Aguade M."/>
            <person name="Akashi H."/>
            <person name="Anderson W.W."/>
            <person name="Aquadro C.F."/>
            <person name="Ardell D.H."/>
            <person name="Arguello R."/>
            <person name="Artieri C.G."/>
            <person name="Barbash D.A."/>
            <person name="Barker D."/>
            <person name="Barsanti P."/>
            <person name="Batterham P."/>
            <person name="Batzoglou S."/>
            <person name="Begun D."/>
            <person name="Bhutkar A."/>
            <person name="Blanco E."/>
            <person name="Bosak S.A."/>
            <person name="Bradley R.K."/>
            <person name="Brand A.D."/>
            <person name="Brent M.R."/>
            <person name="Brooks A.N."/>
            <person name="Brown R.H."/>
            <person name="Butlin R.K."/>
            <person name="Caggese C."/>
            <person name="Calvi B.R."/>
            <person name="Bernardo de Carvalho A."/>
            <person name="Caspi A."/>
            <person name="Castrezana S."/>
            <person name="Celniker S.E."/>
            <person name="Chang J.L."/>
            <person name="Chapple C."/>
            <person name="Chatterji S."/>
            <person name="Chinwalla A."/>
            <person name="Civetta A."/>
            <person name="Clifton S.W."/>
            <person name="Comeron J.M."/>
            <person name="Costello J.C."/>
            <person name="Coyne J.A."/>
            <person name="Daub J."/>
            <person name="David R.G."/>
            <person name="Delcher A.L."/>
            <person name="Delehaunty K."/>
            <person name="Do C.B."/>
            <person name="Ebling H."/>
            <person name="Edwards K."/>
            <person name="Eickbush T."/>
            <person name="Evans J.D."/>
            <person name="Filipski A."/>
            <person name="Findeiss S."/>
            <person name="Freyhult E."/>
            <person name="Fulton L."/>
            <person name="Fulton R."/>
            <person name="Garcia A.C."/>
            <person name="Gardiner A."/>
            <person name="Garfield D.A."/>
            <person name="Garvin B.E."/>
            <person name="Gibson G."/>
            <person name="Gilbert D."/>
            <person name="Gnerre S."/>
            <person name="Godfrey J."/>
            <person name="Good R."/>
            <person name="Gotea V."/>
            <person name="Gravely B."/>
            <person name="Greenberg A.J."/>
            <person name="Griffiths-Jones S."/>
            <person name="Gross S."/>
            <person name="Guigo R."/>
            <person name="Gustafson E.A."/>
            <person name="Haerty W."/>
            <person name="Hahn M.W."/>
            <person name="Halligan D.L."/>
            <person name="Halpern A.L."/>
            <person name="Halter G.M."/>
            <person name="Han M.V."/>
            <person name="Heger A."/>
            <person name="Hillier L."/>
            <person name="Hinrichs A.S."/>
            <person name="Holmes I."/>
            <person name="Hoskins R.A."/>
            <person name="Hubisz M.J."/>
            <person name="Hultmark D."/>
            <person name="Huntley M.A."/>
            <person name="Jaffe D.B."/>
            <person name="Jagadeeshan S."/>
            <person name="Jeck W.R."/>
            <person name="Johnson J."/>
            <person name="Jones C.D."/>
            <person name="Jordan W.C."/>
            <person name="Karpen G.H."/>
            <person name="Kataoka E."/>
            <person name="Keightley P.D."/>
            <person name="Kheradpour P."/>
            <person name="Kirkness E.F."/>
            <person name="Koerich L.B."/>
            <person name="Kristiansen K."/>
            <person name="Kudrna D."/>
            <person name="Kulathinal R.J."/>
            <person name="Kumar S."/>
            <person name="Kwok R."/>
            <person name="Lander E."/>
            <person name="Langley C.H."/>
            <person name="Lapoint R."/>
            <person name="Lazzaro B.P."/>
            <person name="Lee S.J."/>
            <person name="Levesque L."/>
            <person name="Li R."/>
            <person name="Lin C.F."/>
            <person name="Lin M.F."/>
            <person name="Lindblad-Toh K."/>
            <person name="Llopart A."/>
            <person name="Long M."/>
            <person name="Low L."/>
            <person name="Lozovsky E."/>
            <person name="Lu J."/>
            <person name="Luo M."/>
            <person name="Machado C.A."/>
            <person name="Makalowski W."/>
            <person name="Marzo M."/>
            <person name="Matsuda M."/>
            <person name="Matzkin L."/>
            <person name="McAllister B."/>
            <person name="McBride C.S."/>
            <person name="McKernan B."/>
            <person name="McKernan K."/>
            <person name="Mendez-Lago M."/>
            <person name="Minx P."/>
            <person name="Mollenhauer M.U."/>
            <person name="Montooth K."/>
            <person name="Mount S.M."/>
            <person name="Mu X."/>
            <person name="Myers E."/>
            <person name="Negre B."/>
            <person name="Newfeld S."/>
            <person name="Nielsen R."/>
            <person name="Noor M.A."/>
            <person name="O'Grady P."/>
            <person name="Pachter L."/>
            <person name="Papaceit M."/>
            <person name="Parisi M.J."/>
            <person name="Parisi M."/>
            <person name="Parts L."/>
            <person name="Pedersen J.S."/>
            <person name="Pesole G."/>
            <person name="Phillippy A.M."/>
            <person name="Ponting C.P."/>
            <person name="Pop M."/>
            <person name="Porcelli D."/>
            <person name="Powell J.R."/>
            <person name="Prohaska S."/>
            <person name="Pruitt K."/>
            <person name="Puig M."/>
            <person name="Quesneville H."/>
            <person name="Ram K.R."/>
            <person name="Rand D."/>
            <person name="Rasmussen M.D."/>
            <person name="Reed L.K."/>
            <person name="Reenan R."/>
            <person name="Reily A."/>
            <person name="Remington K.A."/>
            <person name="Rieger T.T."/>
            <person name="Ritchie M.G."/>
            <person name="Robin C."/>
            <person name="Rogers Y.H."/>
            <person name="Rohde C."/>
            <person name="Rozas J."/>
            <person name="Rubenfield M.J."/>
            <person name="Ruiz A."/>
            <person name="Russo S."/>
            <person name="Salzberg S.L."/>
            <person name="Sanchez-Gracia A."/>
            <person name="Saranga D.J."/>
            <person name="Sato H."/>
            <person name="Schaeffer S.W."/>
            <person name="Schatz M.C."/>
            <person name="Schlenke T."/>
            <person name="Schwartz R."/>
            <person name="Segarra C."/>
            <person name="Singh R.S."/>
            <person name="Sirot L."/>
            <person name="Sirota M."/>
            <person name="Sisneros N.B."/>
            <person name="Smith C.D."/>
            <person name="Smith T.F."/>
            <person name="Spieth J."/>
            <person name="Stage D.E."/>
            <person name="Stark A."/>
            <person name="Stephan W."/>
            <person name="Strausberg R.L."/>
            <person name="Strempel S."/>
            <person name="Sturgill D."/>
            <person name="Sutton G."/>
            <person name="Sutton G.G."/>
            <person name="Tao W."/>
            <person name="Teichmann S."/>
            <person name="Tobari Y.N."/>
            <person name="Tomimura Y."/>
            <person name="Tsolas J.M."/>
            <person name="Valente V.L."/>
            <person name="Venter E."/>
            <person name="Venter J.C."/>
            <person name="Vicario S."/>
            <person name="Vieira F.G."/>
            <person name="Vilella A.J."/>
            <person name="Villasante A."/>
            <person name="Walenz B."/>
            <person name="Wang J."/>
            <person name="Wasserman M."/>
            <person name="Watts T."/>
            <person name="Wilson D."/>
            <person name="Wilson R.K."/>
            <person name="Wing R.A."/>
            <person name="Wolfner M.F."/>
            <person name="Wong A."/>
            <person name="Wong G.K."/>
            <person name="Wu C.I."/>
            <person name="Wu G."/>
            <person name="Yamamoto D."/>
            <person name="Yang H.P."/>
            <person name="Yang S.P."/>
            <person name="Yorke J.A."/>
            <person name="Yoshida K."/>
            <person name="Zdobnov E."/>
            <person name="Zhang P."/>
            <person name="Zhang Y."/>
            <person name="Zimin A.V."/>
            <person name="Baldwin J."/>
            <person name="Abdouelleil A."/>
            <person name="Abdulkadir J."/>
            <person name="Abebe A."/>
            <person name="Abera B."/>
            <person name="Abreu J."/>
            <person name="Acer S.C."/>
            <person name="Aftuck L."/>
            <person name="Alexander A."/>
            <person name="An P."/>
            <person name="Anderson E."/>
            <person name="Anderson S."/>
            <person name="Arachi H."/>
            <person name="Azer M."/>
            <person name="Bachantsang P."/>
            <person name="Barry A."/>
            <person name="Bayul T."/>
            <person name="Berlin A."/>
            <person name="Bessette D."/>
            <person name="Bloom T."/>
            <person name="Blye J."/>
            <person name="Boguslavskiy L."/>
            <person name="Bonnet C."/>
            <person name="Boukhgalter B."/>
            <person name="Bourzgui I."/>
            <person name="Brown A."/>
            <person name="Cahill P."/>
            <person name="Channer S."/>
            <person name="Cheshatsang Y."/>
            <person name="Chuda L."/>
            <person name="Citroen M."/>
            <person name="Collymore A."/>
            <person name="Cooke P."/>
            <person name="Costello M."/>
            <person name="D'Aco K."/>
            <person name="Daza R."/>
            <person name="De Haan G."/>
            <person name="DeGray S."/>
            <person name="DeMaso C."/>
            <person name="Dhargay N."/>
            <person name="Dooley K."/>
            <person name="Dooley E."/>
            <person name="Doricent M."/>
            <person name="Dorje P."/>
            <person name="Dorjee K."/>
            <person name="Dupes A."/>
            <person name="Elong R."/>
            <person name="Falk J."/>
            <person name="Farina A."/>
            <person name="Faro S."/>
            <person name="Ferguson D."/>
            <person name="Fisher S."/>
            <person name="Foley C.D."/>
            <person name="Franke A."/>
            <person name="Friedrich D."/>
            <person name="Gadbois L."/>
            <person name="Gearin G."/>
            <person name="Gearin C.R."/>
            <person name="Giannoukos G."/>
            <person name="Goode T."/>
            <person name="Graham J."/>
            <person name="Grandbois E."/>
            <person name="Grewal S."/>
            <person name="Gyaltsen K."/>
            <person name="Hafez N."/>
            <person name="Hagos B."/>
            <person name="Hall J."/>
            <person name="Henson C."/>
            <person name="Hollinger A."/>
            <person name="Honan T."/>
            <person name="Huard M.D."/>
            <person name="Hughes L."/>
            <person name="Hurhula B."/>
            <person name="Husby M.E."/>
            <person name="Kamat A."/>
            <person name="Kanga B."/>
            <person name="Kashin S."/>
            <person name="Khazanovich D."/>
            <person name="Kisner P."/>
            <person name="Lance K."/>
            <person name="Lara M."/>
            <person name="Lee W."/>
            <person name="Lennon N."/>
            <person name="Letendre F."/>
            <person name="LeVine R."/>
            <person name="Lipovsky A."/>
            <person name="Liu X."/>
            <person name="Liu J."/>
            <person name="Liu S."/>
            <person name="Lokyitsang T."/>
            <person name="Lokyitsang Y."/>
            <person name="Lubonja R."/>
            <person name="Lui A."/>
            <person name="MacDonald P."/>
            <person name="Magnisalis V."/>
            <person name="Maru K."/>
            <person name="Matthews C."/>
            <person name="McCusker W."/>
            <person name="McDonough S."/>
            <person name="Mehta T."/>
            <person name="Meldrim J."/>
            <person name="Meneus L."/>
            <person name="Mihai O."/>
            <person name="Mihalev A."/>
            <person name="Mihova T."/>
            <person name="Mittelman R."/>
            <person name="Mlenga V."/>
            <person name="Montmayeur A."/>
            <person name="Mulrain L."/>
            <person name="Navidi A."/>
            <person name="Naylor J."/>
            <person name="Negash T."/>
            <person name="Nguyen T."/>
            <person name="Nguyen N."/>
            <person name="Nicol R."/>
            <person name="Norbu C."/>
            <person name="Norbu N."/>
            <person name="Novod N."/>
            <person name="O'Neill B."/>
            <person name="Osman S."/>
            <person name="Markiewicz E."/>
            <person name="Oyono O.L."/>
            <person name="Patti C."/>
            <person name="Phunkhang P."/>
            <person name="Pierre F."/>
            <person name="Priest M."/>
            <person name="Raghuraman S."/>
            <person name="Rege F."/>
            <person name="Reyes R."/>
            <person name="Rise C."/>
            <person name="Rogov P."/>
            <person name="Ross K."/>
            <person name="Ryan E."/>
            <person name="Settipalli S."/>
            <person name="Shea T."/>
            <person name="Sherpa N."/>
            <person name="Shi L."/>
            <person name="Shih D."/>
            <person name="Sparrow T."/>
            <person name="Spaulding J."/>
            <person name="Stalker J."/>
            <person name="Stange-Thomann N."/>
            <person name="Stavropoulos S."/>
            <person name="Stone C."/>
            <person name="Strader C."/>
            <person name="Tesfaye S."/>
            <person name="Thomson T."/>
            <person name="Thoulutsang Y."/>
            <person name="Thoulutsang D."/>
            <person name="Topham K."/>
            <person name="Topping I."/>
            <person name="Tsamla T."/>
            <person name="Vassiliev H."/>
            <person name="Vo A."/>
            <person name="Wangchuk T."/>
            <person name="Wangdi T."/>
            <person name="Weiand M."/>
            <person name="Wilkinson J."/>
            <person name="Wilson A."/>
            <person name="Yadav S."/>
            <person name="Young G."/>
            <person name="Yu Q."/>
            <person name="Zembek L."/>
            <person name="Zhong D."/>
            <person name="Zimmer A."/>
            <person name="Zwirko Z."/>
            <person name="Jaffe D.B."/>
            <person name="Alvarez P."/>
            <person name="Brockman W."/>
            <person name="Butler J."/>
            <person name="Chin C."/>
            <person name="Gnerre S."/>
            <person name="Grabherr M."/>
            <person name="Kleber M."/>
            <person name="Mauceli E."/>
            <person name="MacCallum I."/>
        </authorList>
    </citation>
    <scope>NUCLEOTIDE SEQUENCE [LARGE SCALE GENOMIC DNA]</scope>
    <source>
        <strain evidence="3">Tucson 15010-1051.87</strain>
    </source>
</reference>
<dbReference type="Proteomes" id="UP000008792">
    <property type="component" value="Unassembled WGS sequence"/>
</dbReference>
<feature type="compositionally biased region" description="Low complexity" evidence="1">
    <location>
        <begin position="48"/>
        <end position="64"/>
    </location>
</feature>
<name>B4LZL8_DROVI</name>
<accession>B4LZL8</accession>
<feature type="region of interest" description="Disordered" evidence="1">
    <location>
        <begin position="215"/>
        <end position="238"/>
    </location>
</feature>
<feature type="region of interest" description="Disordered" evidence="1">
    <location>
        <begin position="380"/>
        <end position="399"/>
    </location>
</feature>
<feature type="region of interest" description="Disordered" evidence="1">
    <location>
        <begin position="265"/>
        <end position="284"/>
    </location>
</feature>
<dbReference type="HOGENOM" id="CLU_612912_0_0_1"/>
<dbReference type="InParanoid" id="B4LZL8"/>
<protein>
    <submittedName>
        <fullName evidence="2">Uncharacterized protein</fullName>
    </submittedName>
</protein>
<dbReference type="eggNOG" id="ENOG502R22B">
    <property type="taxonomic scope" value="Eukaryota"/>
</dbReference>
<organism evidence="2 3">
    <name type="scientific">Drosophila virilis</name>
    <name type="common">Fruit fly</name>
    <dbReference type="NCBI Taxonomy" id="7244"/>
    <lineage>
        <taxon>Eukaryota</taxon>
        <taxon>Metazoa</taxon>
        <taxon>Ecdysozoa</taxon>
        <taxon>Arthropoda</taxon>
        <taxon>Hexapoda</taxon>
        <taxon>Insecta</taxon>
        <taxon>Pterygota</taxon>
        <taxon>Neoptera</taxon>
        <taxon>Endopterygota</taxon>
        <taxon>Diptera</taxon>
        <taxon>Brachycera</taxon>
        <taxon>Muscomorpha</taxon>
        <taxon>Ephydroidea</taxon>
        <taxon>Drosophilidae</taxon>
        <taxon>Drosophila</taxon>
    </lineage>
</organism>
<feature type="compositionally biased region" description="Low complexity" evidence="1">
    <location>
        <begin position="226"/>
        <end position="238"/>
    </location>
</feature>
<evidence type="ECO:0000313" key="3">
    <source>
        <dbReference type="Proteomes" id="UP000008792"/>
    </source>
</evidence>
<dbReference type="OrthoDB" id="7869159at2759"/>